<sequence length="618" mass="72637">MATPCKLTFFHTTTNSHKERIQVGDPILIPFVYRTEEEIRNISDHDVPVLTENMDLHIRFEGDPGARFYMDGLDMLPESMVKEDEKGDVYLSPSMRDQVLYYGFTSHDQSSYYPLIPGYYRIKVFVQGDVFHSIVRVKPKQVTEEQWEWMRNDIEETLHGLAQDLLRKNSHVSLDEQSPIPLTYLRQWLLLREKKAQLLLVAEELVGNPRVTIQKEHKLVPNTLAKRLDEKGIRFRLQHPEKRDVIKDAVPTLGFDLPENRWLVHILRTLYQTLQNLHEFLVSLERSTQLEMEDLLRWGKRSEDRVRLKRKVLTQIEEMLKDAKLFRSSWMQVLQAPWVQELTPGLPQEIPISLSSDYRYRLYYTLYRALREQDVSVALDPIYTYHWKRTDLLYEIWGFIQVVRLLGSEEMGFIPVKGWLYEEPTNARQVVVPELRSGASIEFMRDGLRVVVRYEEELPVTARETSLEQPLYTSSTHLHPDCRIDVYDKEGHIGSLLLDFKYRPLRSIWDRNLIKTQRQTKTMRQLDAYSSSCRSPWYLKGRVSEVALRRLRPVTEVWPVHPNMHGTTHSREIDDYHIRPMDLTPGSDQAHFRKQLEDCLEEMKGVAGIFTGSSITSS</sequence>
<reference evidence="2 3" key="1">
    <citation type="submission" date="2021-10" db="EMBL/GenBank/DDBJ databases">
        <authorList>
            <person name="Criscuolo A."/>
        </authorList>
    </citation>
    <scope>NUCLEOTIDE SEQUENCE [LARGE SCALE GENOMIC DNA]</scope>
    <source>
        <strain evidence="3">CIP 111883</strain>
    </source>
</reference>
<dbReference type="InterPro" id="IPR007505">
    <property type="entry name" value="PDDEXK_7"/>
</dbReference>
<feature type="domain" description="DUF2357" evidence="1">
    <location>
        <begin position="129"/>
        <end position="298"/>
    </location>
</feature>
<evidence type="ECO:0000313" key="2">
    <source>
        <dbReference type="EMBL" id="CAG9623293.1"/>
    </source>
</evidence>
<evidence type="ECO:0000259" key="1">
    <source>
        <dbReference type="Pfam" id="PF09823"/>
    </source>
</evidence>
<name>A0ABM8YTD9_9BACI</name>
<dbReference type="Pfam" id="PF09823">
    <property type="entry name" value="DUF2357"/>
    <property type="match status" value="1"/>
</dbReference>
<dbReference type="RefSeq" id="WP_230504609.1">
    <property type="nucleotide sequence ID" value="NZ_CAKJTJ010000042.1"/>
</dbReference>
<dbReference type="Proteomes" id="UP000789833">
    <property type="component" value="Unassembled WGS sequence"/>
</dbReference>
<dbReference type="Pfam" id="PF04411">
    <property type="entry name" value="PDDEXK_7"/>
    <property type="match status" value="1"/>
</dbReference>
<proteinExistence type="predicted"/>
<gene>
    <name evidence="2" type="ORF">BACCIP111883_04094</name>
</gene>
<evidence type="ECO:0000313" key="3">
    <source>
        <dbReference type="Proteomes" id="UP000789833"/>
    </source>
</evidence>
<protein>
    <recommendedName>
        <fullName evidence="1">DUF2357 domain-containing protein</fullName>
    </recommendedName>
</protein>
<accession>A0ABM8YTD9</accession>
<dbReference type="InterPro" id="IPR018633">
    <property type="entry name" value="DUF2357"/>
</dbReference>
<comment type="caution">
    <text evidence="2">The sequence shown here is derived from an EMBL/GenBank/DDBJ whole genome shotgun (WGS) entry which is preliminary data.</text>
</comment>
<keyword evidence="3" id="KW-1185">Reference proteome</keyword>
<organism evidence="2 3">
    <name type="scientific">Sutcliffiella rhizosphaerae</name>
    <dbReference type="NCBI Taxonomy" id="2880967"/>
    <lineage>
        <taxon>Bacteria</taxon>
        <taxon>Bacillati</taxon>
        <taxon>Bacillota</taxon>
        <taxon>Bacilli</taxon>
        <taxon>Bacillales</taxon>
        <taxon>Bacillaceae</taxon>
        <taxon>Sutcliffiella</taxon>
    </lineage>
</organism>
<dbReference type="EMBL" id="CAKJTJ010000042">
    <property type="protein sequence ID" value="CAG9623293.1"/>
    <property type="molecule type" value="Genomic_DNA"/>
</dbReference>